<name>A0ABU0SPP7_9ACTN</name>
<reference evidence="8 9" key="1">
    <citation type="submission" date="2023-07" db="EMBL/GenBank/DDBJ databases">
        <title>Comparative genomics of wheat-associated soil bacteria to identify genetic determinants of phenazine resistance.</title>
        <authorList>
            <person name="Mouncey N."/>
        </authorList>
    </citation>
    <scope>NUCLEOTIDE SEQUENCE [LARGE SCALE GENOMIC DNA]</scope>
    <source>
        <strain evidence="8 9">V2I4</strain>
    </source>
</reference>
<dbReference type="GO" id="GO:0016740">
    <property type="term" value="F:transferase activity"/>
    <property type="evidence" value="ECO:0007669"/>
    <property type="project" value="UniProtKB-KW"/>
</dbReference>
<feature type="domain" description="HTH luxR-type" evidence="6">
    <location>
        <begin position="147"/>
        <end position="212"/>
    </location>
</feature>
<evidence type="ECO:0000256" key="4">
    <source>
        <dbReference type="ARBA" id="ARBA00023163"/>
    </source>
</evidence>
<comment type="caution">
    <text evidence="8">The sequence shown here is derived from an EMBL/GenBank/DDBJ whole genome shotgun (WGS) entry which is preliminary data.</text>
</comment>
<dbReference type="Proteomes" id="UP001230328">
    <property type="component" value="Unassembled WGS sequence"/>
</dbReference>
<proteinExistence type="predicted"/>
<dbReference type="PROSITE" id="PS00622">
    <property type="entry name" value="HTH_LUXR_1"/>
    <property type="match status" value="1"/>
</dbReference>
<keyword evidence="3 8" id="KW-0238">DNA-binding</keyword>
<gene>
    <name evidence="8" type="ORF">QF035_003111</name>
</gene>
<dbReference type="RefSeq" id="WP_307520881.1">
    <property type="nucleotide sequence ID" value="NZ_JAUSZI010000002.1"/>
</dbReference>
<dbReference type="EMBL" id="JAUSZI010000002">
    <property type="protein sequence ID" value="MDQ1025529.1"/>
    <property type="molecule type" value="Genomic_DNA"/>
</dbReference>
<dbReference type="PANTHER" id="PTHR43214:SF24">
    <property type="entry name" value="TRANSCRIPTIONAL REGULATORY PROTEIN NARL-RELATED"/>
    <property type="match status" value="1"/>
</dbReference>
<feature type="domain" description="Response regulatory" evidence="7">
    <location>
        <begin position="3"/>
        <end position="119"/>
    </location>
</feature>
<evidence type="ECO:0000313" key="8">
    <source>
        <dbReference type="EMBL" id="MDQ1025529.1"/>
    </source>
</evidence>
<evidence type="ECO:0000259" key="6">
    <source>
        <dbReference type="PROSITE" id="PS50043"/>
    </source>
</evidence>
<dbReference type="SUPFAM" id="SSF52172">
    <property type="entry name" value="CheY-like"/>
    <property type="match status" value="1"/>
</dbReference>
<evidence type="ECO:0000256" key="1">
    <source>
        <dbReference type="ARBA" id="ARBA00022553"/>
    </source>
</evidence>
<dbReference type="InterPro" id="IPR001789">
    <property type="entry name" value="Sig_transdc_resp-reg_receiver"/>
</dbReference>
<dbReference type="InterPro" id="IPR000792">
    <property type="entry name" value="Tscrpt_reg_LuxR_C"/>
</dbReference>
<dbReference type="InterPro" id="IPR011006">
    <property type="entry name" value="CheY-like_superfamily"/>
</dbReference>
<keyword evidence="4" id="KW-0804">Transcription</keyword>
<dbReference type="SUPFAM" id="SSF46894">
    <property type="entry name" value="C-terminal effector domain of the bipartite response regulators"/>
    <property type="match status" value="1"/>
</dbReference>
<dbReference type="InterPro" id="IPR016032">
    <property type="entry name" value="Sig_transdc_resp-reg_C-effctor"/>
</dbReference>
<dbReference type="Pfam" id="PF00196">
    <property type="entry name" value="GerE"/>
    <property type="match status" value="1"/>
</dbReference>
<feature type="modified residue" description="4-aspartylphosphate" evidence="5">
    <location>
        <position position="54"/>
    </location>
</feature>
<evidence type="ECO:0000256" key="5">
    <source>
        <dbReference type="PROSITE-ProRule" id="PRU00169"/>
    </source>
</evidence>
<keyword evidence="8" id="KW-0808">Transferase</keyword>
<dbReference type="Pfam" id="PF00072">
    <property type="entry name" value="Response_reg"/>
    <property type="match status" value="1"/>
</dbReference>
<dbReference type="Gene3D" id="3.40.50.2300">
    <property type="match status" value="1"/>
</dbReference>
<evidence type="ECO:0000259" key="7">
    <source>
        <dbReference type="PROSITE" id="PS50110"/>
    </source>
</evidence>
<dbReference type="PRINTS" id="PR00038">
    <property type="entry name" value="HTHLUXR"/>
</dbReference>
<dbReference type="CDD" id="cd17535">
    <property type="entry name" value="REC_NarL-like"/>
    <property type="match status" value="1"/>
</dbReference>
<keyword evidence="2" id="KW-0805">Transcription regulation</keyword>
<dbReference type="SMART" id="SM00421">
    <property type="entry name" value="HTH_LUXR"/>
    <property type="match status" value="1"/>
</dbReference>
<accession>A0ABU0SPP7</accession>
<dbReference type="InterPro" id="IPR058245">
    <property type="entry name" value="NreC/VraR/RcsB-like_REC"/>
</dbReference>
<dbReference type="PANTHER" id="PTHR43214">
    <property type="entry name" value="TWO-COMPONENT RESPONSE REGULATOR"/>
    <property type="match status" value="1"/>
</dbReference>
<dbReference type="SMART" id="SM00448">
    <property type="entry name" value="REC"/>
    <property type="match status" value="1"/>
</dbReference>
<protein>
    <submittedName>
        <fullName evidence="8">DNA-binding NarL/FixJ family response regulator</fullName>
    </submittedName>
</protein>
<evidence type="ECO:0000256" key="3">
    <source>
        <dbReference type="ARBA" id="ARBA00023125"/>
    </source>
</evidence>
<keyword evidence="1 5" id="KW-0597">Phosphoprotein</keyword>
<sequence>MIRVLVADDEALMRVGIRLILENADDIDVVAEAGDGLEAAAACRTQDIDVALLDIQMPTRDGIAAAEDIARLSPRTCVVMLTAFGEEASVTRALRAGASGFLLKDTGPAELIRAVQLAAKGEPVLAPRITRQLLERHVRSGRDTEAAVRRTEELTPAERDVLRLLGTGLSNAEIADQLYMSAGTVKAHISRILTRTGCANRVQAAVLAHDAGLLADGY</sequence>
<evidence type="ECO:0000313" key="9">
    <source>
        <dbReference type="Proteomes" id="UP001230328"/>
    </source>
</evidence>
<dbReference type="CDD" id="cd06170">
    <property type="entry name" value="LuxR_C_like"/>
    <property type="match status" value="1"/>
</dbReference>
<organism evidence="8 9">
    <name type="scientific">Streptomyces umbrinus</name>
    <dbReference type="NCBI Taxonomy" id="67370"/>
    <lineage>
        <taxon>Bacteria</taxon>
        <taxon>Bacillati</taxon>
        <taxon>Actinomycetota</taxon>
        <taxon>Actinomycetes</taxon>
        <taxon>Kitasatosporales</taxon>
        <taxon>Streptomycetaceae</taxon>
        <taxon>Streptomyces</taxon>
        <taxon>Streptomyces phaeochromogenes group</taxon>
    </lineage>
</organism>
<dbReference type="GO" id="GO:0003677">
    <property type="term" value="F:DNA binding"/>
    <property type="evidence" value="ECO:0007669"/>
    <property type="project" value="UniProtKB-KW"/>
</dbReference>
<evidence type="ECO:0000256" key="2">
    <source>
        <dbReference type="ARBA" id="ARBA00023015"/>
    </source>
</evidence>
<dbReference type="PROSITE" id="PS50110">
    <property type="entry name" value="RESPONSE_REGULATORY"/>
    <property type="match status" value="1"/>
</dbReference>
<dbReference type="PROSITE" id="PS50043">
    <property type="entry name" value="HTH_LUXR_2"/>
    <property type="match status" value="1"/>
</dbReference>
<dbReference type="InterPro" id="IPR039420">
    <property type="entry name" value="WalR-like"/>
</dbReference>
<keyword evidence="9" id="KW-1185">Reference proteome</keyword>